<dbReference type="EMBL" id="JAHRIO010074636">
    <property type="protein sequence ID" value="MEQ2183188.1"/>
    <property type="molecule type" value="Genomic_DNA"/>
</dbReference>
<proteinExistence type="predicted"/>
<evidence type="ECO:0000256" key="1">
    <source>
        <dbReference type="SAM" id="MobiDB-lite"/>
    </source>
</evidence>
<keyword evidence="3" id="KW-1185">Reference proteome</keyword>
<protein>
    <submittedName>
        <fullName evidence="2">Uncharacterized protein</fullName>
    </submittedName>
</protein>
<name>A0ABV0PID2_9TELE</name>
<organism evidence="2 3">
    <name type="scientific">Goodea atripinnis</name>
    <dbReference type="NCBI Taxonomy" id="208336"/>
    <lineage>
        <taxon>Eukaryota</taxon>
        <taxon>Metazoa</taxon>
        <taxon>Chordata</taxon>
        <taxon>Craniata</taxon>
        <taxon>Vertebrata</taxon>
        <taxon>Euteleostomi</taxon>
        <taxon>Actinopterygii</taxon>
        <taxon>Neopterygii</taxon>
        <taxon>Teleostei</taxon>
        <taxon>Neoteleostei</taxon>
        <taxon>Acanthomorphata</taxon>
        <taxon>Ovalentaria</taxon>
        <taxon>Atherinomorphae</taxon>
        <taxon>Cyprinodontiformes</taxon>
        <taxon>Goodeidae</taxon>
        <taxon>Goodea</taxon>
    </lineage>
</organism>
<sequence length="84" mass="9419">MKFPSSYDLRCPPPLVLPVVICVQITFEFELLGSRQREVFLAPAPAGLKLMSSGRKRLENETYSTARQHSTKPEVKSCNDLTGH</sequence>
<feature type="region of interest" description="Disordered" evidence="1">
    <location>
        <begin position="59"/>
        <end position="84"/>
    </location>
</feature>
<gene>
    <name evidence="2" type="ORF">GOODEAATRI_030147</name>
</gene>
<accession>A0ABV0PID2</accession>
<evidence type="ECO:0000313" key="2">
    <source>
        <dbReference type="EMBL" id="MEQ2183188.1"/>
    </source>
</evidence>
<evidence type="ECO:0000313" key="3">
    <source>
        <dbReference type="Proteomes" id="UP001476798"/>
    </source>
</evidence>
<feature type="compositionally biased region" description="Basic and acidic residues" evidence="1">
    <location>
        <begin position="71"/>
        <end position="84"/>
    </location>
</feature>
<comment type="caution">
    <text evidence="2">The sequence shown here is derived from an EMBL/GenBank/DDBJ whole genome shotgun (WGS) entry which is preliminary data.</text>
</comment>
<dbReference type="Proteomes" id="UP001476798">
    <property type="component" value="Unassembled WGS sequence"/>
</dbReference>
<reference evidence="2 3" key="1">
    <citation type="submission" date="2021-06" db="EMBL/GenBank/DDBJ databases">
        <authorList>
            <person name="Palmer J.M."/>
        </authorList>
    </citation>
    <scope>NUCLEOTIDE SEQUENCE [LARGE SCALE GENOMIC DNA]</scope>
    <source>
        <strain evidence="2 3">GA_2019</strain>
        <tissue evidence="2">Muscle</tissue>
    </source>
</reference>